<organism evidence="2 3">
    <name type="scientific">Stylophora pistillata</name>
    <name type="common">Smooth cauliflower coral</name>
    <dbReference type="NCBI Taxonomy" id="50429"/>
    <lineage>
        <taxon>Eukaryota</taxon>
        <taxon>Metazoa</taxon>
        <taxon>Cnidaria</taxon>
        <taxon>Anthozoa</taxon>
        <taxon>Hexacorallia</taxon>
        <taxon>Scleractinia</taxon>
        <taxon>Astrocoeniina</taxon>
        <taxon>Pocilloporidae</taxon>
        <taxon>Stylophora</taxon>
    </lineage>
</organism>
<dbReference type="NCBIfam" id="NF040941">
    <property type="entry name" value="GGGWT_bact"/>
    <property type="match status" value="1"/>
</dbReference>
<evidence type="ECO:0000313" key="2">
    <source>
        <dbReference type="EMBL" id="PFX14447.1"/>
    </source>
</evidence>
<dbReference type="Gene3D" id="3.90.215.10">
    <property type="entry name" value="Gamma Fibrinogen, chain A, domain 1"/>
    <property type="match status" value="1"/>
</dbReference>
<sequence length="227" mass="25676">MIGLSVGEVKNCAELYTCGQSISGVYTIDPDGLGAFDVYCDQTTAGGGWTVIQKRVDGTMNFNLTWNDYKKGFGDFLIREFWLGLDKIQRLTQNKTENELRVDLGVTANKSVYAEYKWFGIENETANYTLHIGSFSNSSTVHDSLTRHNGMLFYTWDSSPAYHDCTSFGGGWWYWKTCHAPDSNLNGIYSHGNTSINQIRWARLNHGSAEDTAPKTTEMKIRRKDFL</sequence>
<name>A0A2B4RDM2_STYPI</name>
<dbReference type="GO" id="GO:0005615">
    <property type="term" value="C:extracellular space"/>
    <property type="evidence" value="ECO:0007669"/>
    <property type="project" value="TreeGrafter"/>
</dbReference>
<dbReference type="InterPro" id="IPR036056">
    <property type="entry name" value="Fibrinogen-like_C"/>
</dbReference>
<dbReference type="SMART" id="SM00186">
    <property type="entry name" value="FBG"/>
    <property type="match status" value="1"/>
</dbReference>
<dbReference type="CDD" id="cd00087">
    <property type="entry name" value="FReD"/>
    <property type="match status" value="1"/>
</dbReference>
<evidence type="ECO:0000259" key="1">
    <source>
        <dbReference type="PROSITE" id="PS51406"/>
    </source>
</evidence>
<dbReference type="PANTHER" id="PTHR19143">
    <property type="entry name" value="FIBRINOGEN/TENASCIN/ANGIOPOEITIN"/>
    <property type="match status" value="1"/>
</dbReference>
<dbReference type="InterPro" id="IPR014716">
    <property type="entry name" value="Fibrinogen_a/b/g_C_1"/>
</dbReference>
<dbReference type="InterPro" id="IPR050373">
    <property type="entry name" value="Fibrinogen_C-term_domain"/>
</dbReference>
<protein>
    <submittedName>
        <fullName evidence="2">Ryncolin-4</fullName>
    </submittedName>
</protein>
<comment type="caution">
    <text evidence="2">The sequence shown here is derived from an EMBL/GenBank/DDBJ whole genome shotgun (WGS) entry which is preliminary data.</text>
</comment>
<dbReference type="AlphaFoldDB" id="A0A2B4RDM2"/>
<keyword evidence="3" id="KW-1185">Reference proteome</keyword>
<dbReference type="Proteomes" id="UP000225706">
    <property type="component" value="Unassembled WGS sequence"/>
</dbReference>
<gene>
    <name evidence="2" type="primary">Ryncolin-4</name>
    <name evidence="2" type="ORF">AWC38_SpisGene21393</name>
</gene>
<dbReference type="EMBL" id="LSMT01000779">
    <property type="protein sequence ID" value="PFX14447.1"/>
    <property type="molecule type" value="Genomic_DNA"/>
</dbReference>
<feature type="domain" description="Fibrinogen C-terminal" evidence="1">
    <location>
        <begin position="3"/>
        <end position="225"/>
    </location>
</feature>
<dbReference type="InterPro" id="IPR002181">
    <property type="entry name" value="Fibrinogen_a/b/g_C_dom"/>
</dbReference>
<reference evidence="3" key="1">
    <citation type="journal article" date="2017" name="bioRxiv">
        <title>Comparative analysis of the genomes of Stylophora pistillata and Acropora digitifera provides evidence for extensive differences between species of corals.</title>
        <authorList>
            <person name="Voolstra C.R."/>
            <person name="Li Y."/>
            <person name="Liew Y.J."/>
            <person name="Baumgarten S."/>
            <person name="Zoccola D."/>
            <person name="Flot J.-F."/>
            <person name="Tambutte S."/>
            <person name="Allemand D."/>
            <person name="Aranda M."/>
        </authorList>
    </citation>
    <scope>NUCLEOTIDE SEQUENCE [LARGE SCALE GENOMIC DNA]</scope>
</reference>
<dbReference type="SUPFAM" id="SSF56496">
    <property type="entry name" value="Fibrinogen C-terminal domain-like"/>
    <property type="match status" value="1"/>
</dbReference>
<proteinExistence type="predicted"/>
<dbReference type="Pfam" id="PF00147">
    <property type="entry name" value="Fibrinogen_C"/>
    <property type="match status" value="1"/>
</dbReference>
<dbReference type="PROSITE" id="PS51406">
    <property type="entry name" value="FIBRINOGEN_C_2"/>
    <property type="match status" value="1"/>
</dbReference>
<accession>A0A2B4RDM2</accession>
<evidence type="ECO:0000313" key="3">
    <source>
        <dbReference type="Proteomes" id="UP000225706"/>
    </source>
</evidence>